<evidence type="ECO:0000256" key="1">
    <source>
        <dbReference type="ARBA" id="ARBA00023015"/>
    </source>
</evidence>
<evidence type="ECO:0000313" key="13">
    <source>
        <dbReference type="Proteomes" id="UP000411588"/>
    </source>
</evidence>
<dbReference type="InterPro" id="IPR050959">
    <property type="entry name" value="MarA-like"/>
</dbReference>
<dbReference type="InterPro" id="IPR018060">
    <property type="entry name" value="HTH_AraC"/>
</dbReference>
<dbReference type="PATRIC" id="fig|1496.897.peg.1574"/>
<proteinExistence type="predicted"/>
<dbReference type="Proteomes" id="UP000189137">
    <property type="component" value="Unassembled WGS sequence"/>
</dbReference>
<accession>A0A069A8R9</accession>
<keyword evidence="3" id="KW-0804">Transcription</keyword>
<evidence type="ECO:0000256" key="2">
    <source>
        <dbReference type="ARBA" id="ARBA00023125"/>
    </source>
</evidence>
<reference evidence="8" key="4">
    <citation type="submission" date="2021-06" db="EMBL/GenBank/DDBJ databases">
        <authorList>
            <consortium name="NCBI Pathogen Detection Project"/>
        </authorList>
    </citation>
    <scope>NUCLEOTIDE SEQUENCE</scope>
    <source>
        <strain evidence="9">Clostridioides</strain>
        <strain evidence="8">HN1000</strain>
    </source>
</reference>
<dbReference type="InterPro" id="IPR009057">
    <property type="entry name" value="Homeodomain-like_sf"/>
</dbReference>
<dbReference type="KEGG" id="pdf:CD630DERM_11260"/>
<organism evidence="5">
    <name type="scientific">Clostridioides difficile</name>
    <name type="common">Peptoclostridium difficile</name>
    <dbReference type="NCBI Taxonomy" id="1496"/>
    <lineage>
        <taxon>Bacteria</taxon>
        <taxon>Bacillati</taxon>
        <taxon>Bacillota</taxon>
        <taxon>Clostridia</taxon>
        <taxon>Peptostreptococcales</taxon>
        <taxon>Peptostreptococcaceae</taxon>
        <taxon>Clostridioides</taxon>
    </lineage>
</organism>
<dbReference type="SMART" id="SM00342">
    <property type="entry name" value="HTH_ARAC"/>
    <property type="match status" value="1"/>
</dbReference>
<dbReference type="Pfam" id="PF06445">
    <property type="entry name" value="GyrI-like"/>
    <property type="match status" value="1"/>
</dbReference>
<dbReference type="RefSeq" id="WP_003438032.1">
    <property type="nucleotide sequence ID" value="NZ_AP025558.1"/>
</dbReference>
<dbReference type="EMBL" id="LK932509">
    <property type="protein sequence ID" value="CDS86263.1"/>
    <property type="molecule type" value="Genomic_DNA"/>
</dbReference>
<dbReference type="PROSITE" id="PS01124">
    <property type="entry name" value="HTH_ARAC_FAMILY_2"/>
    <property type="match status" value="1"/>
</dbReference>
<feature type="domain" description="HTH araC/xylS-type" evidence="4">
    <location>
        <begin position="8"/>
        <end position="106"/>
    </location>
</feature>
<dbReference type="EMBL" id="DAEPXK010000007">
    <property type="protein sequence ID" value="HBH1541456.1"/>
    <property type="molecule type" value="Genomic_DNA"/>
</dbReference>
<dbReference type="PANTHER" id="PTHR47504">
    <property type="entry name" value="RIGHT ORIGIN-BINDING PROTEIN"/>
    <property type="match status" value="1"/>
</dbReference>
<dbReference type="GeneID" id="66353534"/>
<evidence type="ECO:0000313" key="8">
    <source>
        <dbReference type="EMBL" id="HBH1541456.1"/>
    </source>
</evidence>
<dbReference type="InterPro" id="IPR011256">
    <property type="entry name" value="Reg_factor_effector_dom_sf"/>
</dbReference>
<name>A0A069A8R9_CLODI</name>
<evidence type="ECO:0000313" key="7">
    <source>
        <dbReference type="EMBL" id="CDT36742.1"/>
    </source>
</evidence>
<dbReference type="Gene3D" id="3.20.80.10">
    <property type="entry name" value="Regulatory factor, effector binding domain"/>
    <property type="match status" value="1"/>
</dbReference>
<dbReference type="EMBL" id="CAADAN010000004">
    <property type="protein sequence ID" value="VFD31379.1"/>
    <property type="molecule type" value="Genomic_DNA"/>
</dbReference>
<keyword evidence="2 10" id="KW-0238">DNA-binding</keyword>
<dbReference type="PANTHER" id="PTHR47504:SF5">
    <property type="entry name" value="RIGHT ORIGIN-BINDING PROTEIN"/>
    <property type="match status" value="1"/>
</dbReference>
<dbReference type="AlphaFoldDB" id="A0A069A8R9"/>
<dbReference type="EMBL" id="LK933127">
    <property type="protein sequence ID" value="CDT36742.1"/>
    <property type="molecule type" value="Genomic_DNA"/>
</dbReference>
<evidence type="ECO:0000313" key="10">
    <source>
        <dbReference type="EMBL" id="SJR78776.1"/>
    </source>
</evidence>
<evidence type="ECO:0000313" key="5">
    <source>
        <dbReference type="EMBL" id="CDS85758.1"/>
    </source>
</evidence>
<dbReference type="Gene3D" id="1.10.10.60">
    <property type="entry name" value="Homeodomain-like"/>
    <property type="match status" value="2"/>
</dbReference>
<evidence type="ECO:0000313" key="11">
    <source>
        <dbReference type="EMBL" id="VFD31379.1"/>
    </source>
</evidence>
<reference evidence="8" key="2">
    <citation type="journal article" date="2018" name="Genome Biol.">
        <title>SKESA: strategic k-mer extension for scrupulous assemblies.</title>
        <authorList>
            <person name="Souvorov A."/>
            <person name="Agarwala R."/>
            <person name="Lipman D.J."/>
        </authorList>
    </citation>
    <scope>NUCLEOTIDE SEQUENCE</scope>
    <source>
        <strain evidence="9">Clostridioides</strain>
        <strain evidence="8">HN1000</strain>
    </source>
</reference>
<dbReference type="EMBL" id="LK932392">
    <property type="protein sequence ID" value="CDS85758.1"/>
    <property type="molecule type" value="Genomic_DNA"/>
</dbReference>
<dbReference type="InterPro" id="IPR029442">
    <property type="entry name" value="GyrI-like"/>
</dbReference>
<dbReference type="SUPFAM" id="SSF55136">
    <property type="entry name" value="Probable bacterial effector-binding domain"/>
    <property type="match status" value="1"/>
</dbReference>
<dbReference type="EMBL" id="FUPS01000001">
    <property type="protein sequence ID" value="SJR78776.1"/>
    <property type="molecule type" value="Genomic_DNA"/>
</dbReference>
<dbReference type="SMART" id="SM00871">
    <property type="entry name" value="AraC_E_bind"/>
    <property type="match status" value="1"/>
</dbReference>
<evidence type="ECO:0000259" key="4">
    <source>
        <dbReference type="PROSITE" id="PS01124"/>
    </source>
</evidence>
<gene>
    <name evidence="5" type="primary">ydeE</name>
    <name evidence="10" type="synonym">tetD_1</name>
    <name evidence="11" type="synonym">tetD_4</name>
    <name evidence="7" type="ORF">BN1095_450029</name>
    <name evidence="6" type="ORF">BN1096_560029</name>
    <name evidence="5" type="ORF">BN1097_540029</name>
    <name evidence="8" type="ORF">KRM00_000916</name>
    <name evidence="9" type="ORF">KRQ00_000724</name>
    <name evidence="11" type="ORF">SAMEA1402399_01630</name>
    <name evidence="10" type="ORF">SAMEA3375112_00029</name>
</gene>
<keyword evidence="1" id="KW-0805">Transcription regulation</keyword>
<evidence type="ECO:0000313" key="12">
    <source>
        <dbReference type="Proteomes" id="UP000189137"/>
    </source>
</evidence>
<evidence type="ECO:0000256" key="3">
    <source>
        <dbReference type="ARBA" id="ARBA00023163"/>
    </source>
</evidence>
<dbReference type="GO" id="GO:0003700">
    <property type="term" value="F:DNA-binding transcription factor activity"/>
    <property type="evidence" value="ECO:0007669"/>
    <property type="project" value="InterPro"/>
</dbReference>
<dbReference type="EMBL" id="DAEQIJ010000002">
    <property type="protein sequence ID" value="HBH2618995.1"/>
    <property type="molecule type" value="Genomic_DNA"/>
</dbReference>
<dbReference type="SUPFAM" id="SSF46689">
    <property type="entry name" value="Homeodomain-like"/>
    <property type="match status" value="2"/>
</dbReference>
<dbReference type="GO" id="GO:0043565">
    <property type="term" value="F:sequence-specific DNA binding"/>
    <property type="evidence" value="ECO:0007669"/>
    <property type="project" value="InterPro"/>
</dbReference>
<sequence>MEWINKLNQAITYIEENLESGVDYAEAAKIACCSTFHFQRMFSYIAEVPLSEYIRRRRMTKAAFELQNSNIKILELSEKYGYDSPTSFNRAFQNIHNISPSAARAKGVVLKAYPKMTLSIYVKGNIEMQYRIVEKKGFRIVGIKESMNMIVEECFEKVPKLWAKCIKNGTIDKLSELINNEPCGLLGVSVCTNSKGLDYYIAAPTDKPVLEDTHEYLIPSGTWAVFECVSPMPNALAIQELQKRIITEWLPSSGYVYANLPDIELYPNGDINAPDYTTEVWIPIQKPS</sequence>
<protein>
    <submittedName>
        <fullName evidence="8">AraC family transcriptional regulator</fullName>
    </submittedName>
    <submittedName>
        <fullName evidence="10">DNA-binding transcriptional activator MarA</fullName>
    </submittedName>
    <submittedName>
        <fullName evidence="6">Transcriptional regulator, AraC family</fullName>
    </submittedName>
    <submittedName>
        <fullName evidence="5">Uncharacterized HTH-type transcriptional regulator YdeE</fullName>
    </submittedName>
</protein>
<dbReference type="PROSITE" id="PS00041">
    <property type="entry name" value="HTH_ARAC_FAMILY_1"/>
    <property type="match status" value="1"/>
</dbReference>
<evidence type="ECO:0000313" key="9">
    <source>
        <dbReference type="EMBL" id="HBH2618995.1"/>
    </source>
</evidence>
<reference evidence="5" key="1">
    <citation type="submission" date="2014-07" db="EMBL/GenBank/DDBJ databases">
        <authorList>
            <person name="Monot Marc"/>
        </authorList>
    </citation>
    <scope>NUCLEOTIDE SEQUENCE</scope>
    <source>
        <strain evidence="7">7032989</strain>
        <strain evidence="5">7032994</strain>
    </source>
</reference>
<dbReference type="Proteomes" id="UP000411588">
    <property type="component" value="Unassembled WGS sequence"/>
</dbReference>
<dbReference type="InterPro" id="IPR018062">
    <property type="entry name" value="HTH_AraC-typ_CS"/>
</dbReference>
<evidence type="ECO:0000313" key="6">
    <source>
        <dbReference type="EMBL" id="CDS86263.1"/>
    </source>
</evidence>
<dbReference type="InterPro" id="IPR010499">
    <property type="entry name" value="AraC_E-bd"/>
</dbReference>
<dbReference type="Pfam" id="PF12833">
    <property type="entry name" value="HTH_18"/>
    <property type="match status" value="1"/>
</dbReference>
<dbReference type="Proteomes" id="UP000878956">
    <property type="component" value="Unassembled WGS sequence"/>
</dbReference>
<dbReference type="Proteomes" id="UP000879542">
    <property type="component" value="Unassembled WGS sequence"/>
</dbReference>
<reference evidence="11 13" key="3">
    <citation type="submission" date="2019-02" db="EMBL/GenBank/DDBJ databases">
        <authorList>
            <consortium name="Pathogen Informatics"/>
        </authorList>
    </citation>
    <scope>NUCLEOTIDE SEQUENCE [LARGE SCALE GENOMIC DNA]</scope>
    <source>
        <strain evidence="11">Clo34</strain>
        <strain evidence="13">clo34</strain>
        <strain evidence="10 12">VRECD0157</strain>
    </source>
</reference>